<reference evidence="10 11" key="1">
    <citation type="submission" date="2018-06" db="EMBL/GenBank/DDBJ databases">
        <title>Genomic Encyclopedia of Archaeal and Bacterial Type Strains, Phase II (KMG-II): from individual species to whole genera.</title>
        <authorList>
            <person name="Goeker M."/>
        </authorList>
    </citation>
    <scope>NUCLEOTIDE SEQUENCE [LARGE SCALE GENOMIC DNA]</scope>
    <source>
        <strain evidence="10 11">DSM 17205</strain>
    </source>
</reference>
<evidence type="ECO:0000256" key="6">
    <source>
        <dbReference type="ARBA" id="ARBA00022801"/>
    </source>
</evidence>
<evidence type="ECO:0000259" key="9">
    <source>
        <dbReference type="PROSITE" id="PS51462"/>
    </source>
</evidence>
<comment type="caution">
    <text evidence="10">The sequence shown here is derived from an EMBL/GenBank/DDBJ whole genome shotgun (WGS) entry which is preliminary data.</text>
</comment>
<dbReference type="InterPro" id="IPR020084">
    <property type="entry name" value="NUDIX_hydrolase_CS"/>
</dbReference>
<dbReference type="Pfam" id="PF00293">
    <property type="entry name" value="NUDIX"/>
    <property type="match status" value="1"/>
</dbReference>
<evidence type="ECO:0000313" key="10">
    <source>
        <dbReference type="EMBL" id="PZX37889.1"/>
    </source>
</evidence>
<protein>
    <recommendedName>
        <fullName evidence="5">GDP-mannose pyrophosphatase</fullName>
    </recommendedName>
    <alternativeName>
        <fullName evidence="7">GDP-mannose hydrolase</fullName>
    </alternativeName>
    <alternativeName>
        <fullName evidence="8">GDPMK</fullName>
    </alternativeName>
</protein>
<comment type="similarity">
    <text evidence="3">Belongs to the Nudix hydrolase family. NudK subfamily.</text>
</comment>
<dbReference type="Proteomes" id="UP000248584">
    <property type="component" value="Unassembled WGS sequence"/>
</dbReference>
<evidence type="ECO:0000256" key="1">
    <source>
        <dbReference type="ARBA" id="ARBA00000847"/>
    </source>
</evidence>
<comment type="subunit">
    <text evidence="4">Homodimer.</text>
</comment>
<evidence type="ECO:0000256" key="3">
    <source>
        <dbReference type="ARBA" id="ARBA00007275"/>
    </source>
</evidence>
<dbReference type="PANTHER" id="PTHR11839">
    <property type="entry name" value="UDP/ADP-SUGAR PYROPHOSPHATASE"/>
    <property type="match status" value="1"/>
</dbReference>
<comment type="catalytic activity">
    <reaction evidence="1">
        <text>GDP-alpha-D-mannose + H2O = alpha-D-mannose 1-phosphate + GMP + 2 H(+)</text>
        <dbReference type="Rhea" id="RHEA:27978"/>
        <dbReference type="ChEBI" id="CHEBI:15377"/>
        <dbReference type="ChEBI" id="CHEBI:15378"/>
        <dbReference type="ChEBI" id="CHEBI:57527"/>
        <dbReference type="ChEBI" id="CHEBI:58115"/>
        <dbReference type="ChEBI" id="CHEBI:58409"/>
    </reaction>
</comment>
<accession>A0ABX5PV95</accession>
<evidence type="ECO:0000256" key="8">
    <source>
        <dbReference type="ARBA" id="ARBA00032272"/>
    </source>
</evidence>
<organism evidence="10 11">
    <name type="scientific">Nonlabens dokdonensis</name>
    <dbReference type="NCBI Taxonomy" id="328515"/>
    <lineage>
        <taxon>Bacteria</taxon>
        <taxon>Pseudomonadati</taxon>
        <taxon>Bacteroidota</taxon>
        <taxon>Flavobacteriia</taxon>
        <taxon>Flavobacteriales</taxon>
        <taxon>Flavobacteriaceae</taxon>
        <taxon>Nonlabens</taxon>
    </lineage>
</organism>
<dbReference type="PANTHER" id="PTHR11839:SF18">
    <property type="entry name" value="NUDIX HYDROLASE DOMAIN-CONTAINING PROTEIN"/>
    <property type="match status" value="1"/>
</dbReference>
<dbReference type="EMBL" id="QKZR01000006">
    <property type="protein sequence ID" value="PZX37889.1"/>
    <property type="molecule type" value="Genomic_DNA"/>
</dbReference>
<dbReference type="PROSITE" id="PS51462">
    <property type="entry name" value="NUDIX"/>
    <property type="match status" value="1"/>
</dbReference>
<feature type="domain" description="Nudix hydrolase" evidence="9">
    <location>
        <begin position="42"/>
        <end position="180"/>
    </location>
</feature>
<dbReference type="NCBIfam" id="TIGR00052">
    <property type="entry name" value="nudix-type nucleoside diphosphatase, YffH/AdpP family"/>
    <property type="match status" value="1"/>
</dbReference>
<name>A0ABX5PV95_9FLAO</name>
<evidence type="ECO:0000256" key="5">
    <source>
        <dbReference type="ARBA" id="ARBA00016377"/>
    </source>
</evidence>
<evidence type="ECO:0000256" key="4">
    <source>
        <dbReference type="ARBA" id="ARBA00011738"/>
    </source>
</evidence>
<sequence>MKHKINKEELVFNDFLKIYKAEVTHDSFNSENSITSTRLALDRGNAIAVLLYEKDTDSFLFIKQYRYPSSRHGHSWMIEIPAGAIDEKETAHEAAIREVKEEIGYQVSELEFIVEYFPSPGMLSEQISIFYGEVTTKQKTSKGGGSISEKEDIQLIKIPKSEIKEKLQNNYFHNSISIISLQWYLLNS</sequence>
<dbReference type="InterPro" id="IPR015797">
    <property type="entry name" value="NUDIX_hydrolase-like_dom_sf"/>
</dbReference>
<keyword evidence="11" id="KW-1185">Reference proteome</keyword>
<dbReference type="SUPFAM" id="SSF55811">
    <property type="entry name" value="Nudix"/>
    <property type="match status" value="1"/>
</dbReference>
<keyword evidence="6" id="KW-0378">Hydrolase</keyword>
<dbReference type="InterPro" id="IPR004385">
    <property type="entry name" value="NDP_pyrophosphatase"/>
</dbReference>
<evidence type="ECO:0000256" key="2">
    <source>
        <dbReference type="ARBA" id="ARBA00001946"/>
    </source>
</evidence>
<dbReference type="PROSITE" id="PS00893">
    <property type="entry name" value="NUDIX_BOX"/>
    <property type="match status" value="1"/>
</dbReference>
<proteinExistence type="inferred from homology"/>
<dbReference type="RefSeq" id="WP_015363716.1">
    <property type="nucleotide sequence ID" value="NZ_QKZR01000006.1"/>
</dbReference>
<dbReference type="InterPro" id="IPR000086">
    <property type="entry name" value="NUDIX_hydrolase_dom"/>
</dbReference>
<comment type="cofactor">
    <cofactor evidence="2">
        <name>Mg(2+)</name>
        <dbReference type="ChEBI" id="CHEBI:18420"/>
    </cofactor>
</comment>
<evidence type="ECO:0000313" key="11">
    <source>
        <dbReference type="Proteomes" id="UP000248584"/>
    </source>
</evidence>
<evidence type="ECO:0000256" key="7">
    <source>
        <dbReference type="ARBA" id="ARBA00032162"/>
    </source>
</evidence>
<dbReference type="Gene3D" id="3.90.79.10">
    <property type="entry name" value="Nucleoside Triphosphate Pyrophosphohydrolase"/>
    <property type="match status" value="1"/>
</dbReference>
<gene>
    <name evidence="10" type="ORF">LX97_02984</name>
</gene>